<proteinExistence type="predicted"/>
<name>A0AAV2MK91_KNICA</name>
<accession>A0AAV2MK91</accession>
<sequence>MNLSRSLRSHDLACLKTPLSIIWTADSQSKKKQVSDLARPLSDQAPVERARHCCPCSEGPASHCGPISLIGSVSEPPRRQALGLMDGALLAQLYSGPICALHGSRLQPPGHGLHCSNSKSPDPLCYIVNLTPAGAHQA</sequence>
<dbReference type="AlphaFoldDB" id="A0AAV2MK91"/>
<organism evidence="1 2">
    <name type="scientific">Knipowitschia caucasica</name>
    <name type="common">Caucasian dwarf goby</name>
    <name type="synonym">Pomatoschistus caucasicus</name>
    <dbReference type="NCBI Taxonomy" id="637954"/>
    <lineage>
        <taxon>Eukaryota</taxon>
        <taxon>Metazoa</taxon>
        <taxon>Chordata</taxon>
        <taxon>Craniata</taxon>
        <taxon>Vertebrata</taxon>
        <taxon>Euteleostomi</taxon>
        <taxon>Actinopterygii</taxon>
        <taxon>Neopterygii</taxon>
        <taxon>Teleostei</taxon>
        <taxon>Neoteleostei</taxon>
        <taxon>Acanthomorphata</taxon>
        <taxon>Gobiaria</taxon>
        <taxon>Gobiiformes</taxon>
        <taxon>Gobioidei</taxon>
        <taxon>Gobiidae</taxon>
        <taxon>Gobiinae</taxon>
        <taxon>Knipowitschia</taxon>
    </lineage>
</organism>
<dbReference type="EMBL" id="OZ035830">
    <property type="protein sequence ID" value="CAL1613856.1"/>
    <property type="molecule type" value="Genomic_DNA"/>
</dbReference>
<dbReference type="Proteomes" id="UP001497482">
    <property type="component" value="Chromosome 8"/>
</dbReference>
<reference evidence="1 2" key="1">
    <citation type="submission" date="2024-04" db="EMBL/GenBank/DDBJ databases">
        <authorList>
            <person name="Waldvogel A.-M."/>
            <person name="Schoenle A."/>
        </authorList>
    </citation>
    <scope>NUCLEOTIDE SEQUENCE [LARGE SCALE GENOMIC DNA]</scope>
</reference>
<evidence type="ECO:0000313" key="1">
    <source>
        <dbReference type="EMBL" id="CAL1613856.1"/>
    </source>
</evidence>
<protein>
    <submittedName>
        <fullName evidence="1">Uncharacterized protein</fullName>
    </submittedName>
</protein>
<keyword evidence="2" id="KW-1185">Reference proteome</keyword>
<evidence type="ECO:0000313" key="2">
    <source>
        <dbReference type="Proteomes" id="UP001497482"/>
    </source>
</evidence>
<gene>
    <name evidence="1" type="ORF">KC01_LOCUS39993</name>
</gene>